<dbReference type="InParanoid" id="A0A6P6XRC8"/>
<protein>
    <submittedName>
        <fullName evidence="2">Uncharacterized protein LOC113790541</fullName>
    </submittedName>
</protein>
<dbReference type="AlphaFoldDB" id="A0A6P6XRC8"/>
<evidence type="ECO:0000313" key="2">
    <source>
        <dbReference type="RefSeq" id="XP_027196022.1"/>
    </source>
</evidence>
<name>A0A6P6XRC8_DERPT</name>
<dbReference type="RefSeq" id="XP_027196022.1">
    <property type="nucleotide sequence ID" value="XM_027340221.1"/>
</dbReference>
<dbReference type="OrthoDB" id="10467138at2759"/>
<keyword evidence="1" id="KW-1185">Reference proteome</keyword>
<reference evidence="2" key="1">
    <citation type="submission" date="2025-08" db="UniProtKB">
        <authorList>
            <consortium name="RefSeq"/>
        </authorList>
    </citation>
    <scope>IDENTIFICATION</scope>
    <source>
        <strain evidence="2">Airmid</strain>
    </source>
</reference>
<organism evidence="1 2">
    <name type="scientific">Dermatophagoides pteronyssinus</name>
    <name type="common">European house dust mite</name>
    <dbReference type="NCBI Taxonomy" id="6956"/>
    <lineage>
        <taxon>Eukaryota</taxon>
        <taxon>Metazoa</taxon>
        <taxon>Ecdysozoa</taxon>
        <taxon>Arthropoda</taxon>
        <taxon>Chelicerata</taxon>
        <taxon>Arachnida</taxon>
        <taxon>Acari</taxon>
        <taxon>Acariformes</taxon>
        <taxon>Sarcoptiformes</taxon>
        <taxon>Astigmata</taxon>
        <taxon>Psoroptidia</taxon>
        <taxon>Analgoidea</taxon>
        <taxon>Pyroglyphidae</taxon>
        <taxon>Dermatophagoidinae</taxon>
        <taxon>Dermatophagoides</taxon>
    </lineage>
</organism>
<proteinExistence type="predicted"/>
<evidence type="ECO:0000313" key="1">
    <source>
        <dbReference type="Proteomes" id="UP000515146"/>
    </source>
</evidence>
<gene>
    <name evidence="2" type="primary">LOC113790541</name>
</gene>
<dbReference type="KEGG" id="dpte:113790541"/>
<dbReference type="Proteomes" id="UP000515146">
    <property type="component" value="Unplaced"/>
</dbReference>
<accession>A0A6P6XRC8</accession>
<sequence>MNINQQFSDESEIATINCPVIIMNPILINLTTINNNLPTIEITPSVDDEINQIELPPEPSPSSSSLSPTIDSNSMIVSSIFRRISTTIVPSTRQKQSMTIKPIGWNNKLGFAAVILILIMFILDVLTLSHLLRQISIYERSQNLLERIKFLIDYSGTLSDIDCERLSHMPHYEEIMSRIRINSTINKSSNNNIDKQSLVQELSFVNEQKSNLLTVIVVTFVAMIIHFIGFIGVLRQSFTLTLFETLFLIILLIMKPSLSSSKIGWIIWIIYAICLPLFFIYQIRLYYVKIRRKK</sequence>